<dbReference type="Proteomes" id="UP000807342">
    <property type="component" value="Unassembled WGS sequence"/>
</dbReference>
<gene>
    <name evidence="1" type="ORF">P691DRAFT_803340</name>
</gene>
<keyword evidence="2" id="KW-1185">Reference proteome</keyword>
<organism evidence="1 2">
    <name type="scientific">Macrolepiota fuliginosa MF-IS2</name>
    <dbReference type="NCBI Taxonomy" id="1400762"/>
    <lineage>
        <taxon>Eukaryota</taxon>
        <taxon>Fungi</taxon>
        <taxon>Dikarya</taxon>
        <taxon>Basidiomycota</taxon>
        <taxon>Agaricomycotina</taxon>
        <taxon>Agaricomycetes</taxon>
        <taxon>Agaricomycetidae</taxon>
        <taxon>Agaricales</taxon>
        <taxon>Agaricineae</taxon>
        <taxon>Agaricaceae</taxon>
        <taxon>Macrolepiota</taxon>
    </lineage>
</organism>
<comment type="caution">
    <text evidence="1">The sequence shown here is derived from an EMBL/GenBank/DDBJ whole genome shotgun (WGS) entry which is preliminary data.</text>
</comment>
<dbReference type="EMBL" id="MU151226">
    <property type="protein sequence ID" value="KAF9446846.1"/>
    <property type="molecule type" value="Genomic_DNA"/>
</dbReference>
<proteinExistence type="predicted"/>
<sequence length="82" mass="9025">MCVLVIHHFFLGGYTASGRLLPIRPLASGLPYTLSSHRISALPPSISAATMHGLTLSPLGFHVRGRAFPFCHLQLHPIRQRK</sequence>
<protein>
    <submittedName>
        <fullName evidence="1">Uncharacterized protein</fullName>
    </submittedName>
</protein>
<evidence type="ECO:0000313" key="2">
    <source>
        <dbReference type="Proteomes" id="UP000807342"/>
    </source>
</evidence>
<accession>A0A9P5XBL3</accession>
<name>A0A9P5XBL3_9AGAR</name>
<dbReference type="AlphaFoldDB" id="A0A9P5XBL3"/>
<evidence type="ECO:0000313" key="1">
    <source>
        <dbReference type="EMBL" id="KAF9446846.1"/>
    </source>
</evidence>
<reference evidence="1" key="1">
    <citation type="submission" date="2020-11" db="EMBL/GenBank/DDBJ databases">
        <authorList>
            <consortium name="DOE Joint Genome Institute"/>
            <person name="Ahrendt S."/>
            <person name="Riley R."/>
            <person name="Andreopoulos W."/>
            <person name="Labutti K."/>
            <person name="Pangilinan J."/>
            <person name="Ruiz-Duenas F.J."/>
            <person name="Barrasa J.M."/>
            <person name="Sanchez-Garcia M."/>
            <person name="Camarero S."/>
            <person name="Miyauchi S."/>
            <person name="Serrano A."/>
            <person name="Linde D."/>
            <person name="Babiker R."/>
            <person name="Drula E."/>
            <person name="Ayuso-Fernandez I."/>
            <person name="Pacheco R."/>
            <person name="Padilla G."/>
            <person name="Ferreira P."/>
            <person name="Barriuso J."/>
            <person name="Kellner H."/>
            <person name="Castanera R."/>
            <person name="Alfaro M."/>
            <person name="Ramirez L."/>
            <person name="Pisabarro A.G."/>
            <person name="Kuo A."/>
            <person name="Tritt A."/>
            <person name="Lipzen A."/>
            <person name="He G."/>
            <person name="Yan M."/>
            <person name="Ng V."/>
            <person name="Cullen D."/>
            <person name="Martin F."/>
            <person name="Rosso M.-N."/>
            <person name="Henrissat B."/>
            <person name="Hibbett D."/>
            <person name="Martinez A.T."/>
            <person name="Grigoriev I.V."/>
        </authorList>
    </citation>
    <scope>NUCLEOTIDE SEQUENCE</scope>
    <source>
        <strain evidence="1">MF-IS2</strain>
    </source>
</reference>